<sequence>MTTTLDIFVALLQNLFKIHAVLDVQKKTNLLPGHRDFIRARVIAPIDASIQTLRIYEKITRTADDRLCADGRFPLDVASTRFCISIIPGKTNVSSLCALLTEFADAGHTLQVVLRGKDFTLLELSCMKSDNRNIIQGLYINPALKGWVEGDIDEVEGEAYGELPTIPHSSIFFLHYNMSEACYRLYPNKCDEGYEDAFELYQNVFLPRMRTARMNNEIPGLIYH</sequence>
<evidence type="ECO:0000313" key="1">
    <source>
        <dbReference type="EMBL" id="GCF07566.1"/>
    </source>
</evidence>
<organism evidence="1 2">
    <name type="scientific">Dictyobacter arantiisoli</name>
    <dbReference type="NCBI Taxonomy" id="2014874"/>
    <lineage>
        <taxon>Bacteria</taxon>
        <taxon>Bacillati</taxon>
        <taxon>Chloroflexota</taxon>
        <taxon>Ktedonobacteria</taxon>
        <taxon>Ktedonobacterales</taxon>
        <taxon>Dictyobacteraceae</taxon>
        <taxon>Dictyobacter</taxon>
    </lineage>
</organism>
<gene>
    <name evidence="1" type="ORF">KDI_11300</name>
</gene>
<evidence type="ECO:0000313" key="2">
    <source>
        <dbReference type="Proteomes" id="UP000322530"/>
    </source>
</evidence>
<dbReference type="AlphaFoldDB" id="A0A5A5T8R9"/>
<comment type="caution">
    <text evidence="1">The sequence shown here is derived from an EMBL/GenBank/DDBJ whole genome shotgun (WGS) entry which is preliminary data.</text>
</comment>
<name>A0A5A5T8R9_9CHLR</name>
<dbReference type="Proteomes" id="UP000322530">
    <property type="component" value="Unassembled WGS sequence"/>
</dbReference>
<protein>
    <submittedName>
        <fullName evidence="1">Uncharacterized protein</fullName>
    </submittedName>
</protein>
<reference evidence="1 2" key="1">
    <citation type="submission" date="2019-01" db="EMBL/GenBank/DDBJ databases">
        <title>Draft genome sequence of Dictyobacter sp. Uno17.</title>
        <authorList>
            <person name="Wang C.M."/>
            <person name="Zheng Y."/>
            <person name="Sakai Y."/>
            <person name="Abe K."/>
            <person name="Yokota A."/>
            <person name="Yabe S."/>
        </authorList>
    </citation>
    <scope>NUCLEOTIDE SEQUENCE [LARGE SCALE GENOMIC DNA]</scope>
    <source>
        <strain evidence="1 2">Uno17</strain>
    </source>
</reference>
<dbReference type="OrthoDB" id="159958at2"/>
<keyword evidence="2" id="KW-1185">Reference proteome</keyword>
<dbReference type="EMBL" id="BIXY01000011">
    <property type="protein sequence ID" value="GCF07566.1"/>
    <property type="molecule type" value="Genomic_DNA"/>
</dbReference>
<proteinExistence type="predicted"/>
<accession>A0A5A5T8R9</accession>
<dbReference type="RefSeq" id="WP_149400576.1">
    <property type="nucleotide sequence ID" value="NZ_BIXY01000011.1"/>
</dbReference>